<dbReference type="Proteomes" id="UP000579250">
    <property type="component" value="Unassembled WGS sequence"/>
</dbReference>
<dbReference type="EMBL" id="JAAXPI010000013">
    <property type="protein sequence ID" value="NKZ04518.1"/>
    <property type="molecule type" value="Genomic_DNA"/>
</dbReference>
<reference evidence="2 3" key="1">
    <citation type="submission" date="2020-04" db="EMBL/GenBank/DDBJ databases">
        <title>MicrobeNet Type strains.</title>
        <authorList>
            <person name="Nicholson A.C."/>
        </authorList>
    </citation>
    <scope>NUCLEOTIDE SEQUENCE [LARGE SCALE GENOMIC DNA]</scope>
    <source>
        <strain evidence="2 3">ATCC BAA-277</strain>
    </source>
</reference>
<keyword evidence="1" id="KW-0812">Transmembrane</keyword>
<organism evidence="2 3">
    <name type="scientific">Actinomadura latina</name>
    <dbReference type="NCBI Taxonomy" id="163603"/>
    <lineage>
        <taxon>Bacteria</taxon>
        <taxon>Bacillati</taxon>
        <taxon>Actinomycetota</taxon>
        <taxon>Actinomycetes</taxon>
        <taxon>Streptosporangiales</taxon>
        <taxon>Thermomonosporaceae</taxon>
        <taxon>Actinomadura</taxon>
    </lineage>
</organism>
<feature type="transmembrane region" description="Helical" evidence="1">
    <location>
        <begin position="20"/>
        <end position="38"/>
    </location>
</feature>
<evidence type="ECO:0000313" key="3">
    <source>
        <dbReference type="Proteomes" id="UP000579250"/>
    </source>
</evidence>
<dbReference type="RefSeq" id="WP_067636366.1">
    <property type="nucleotide sequence ID" value="NZ_JAAXPI010000013.1"/>
</dbReference>
<comment type="caution">
    <text evidence="2">The sequence shown here is derived from an EMBL/GenBank/DDBJ whole genome shotgun (WGS) entry which is preliminary data.</text>
</comment>
<feature type="transmembrane region" description="Helical" evidence="1">
    <location>
        <begin position="50"/>
        <end position="69"/>
    </location>
</feature>
<accession>A0A846Z1C7</accession>
<protein>
    <submittedName>
        <fullName evidence="2">DUF1361 domain-containing protein</fullName>
    </submittedName>
</protein>
<sequence length="217" mass="24173">MGILEQVAPNLIDVLHRDAWWMGWNTFLAWIPAGLAFLLFRGDRVSRSPFWWTGLTLFVLFLPNAPYVVTDLVHLRRDIVLADHGGPVVTAILPVYALLIASGFLAYYLALAAATRHLTRLGLGAWNGRVTLAAHALCAIGVFLGRWARLNSWEPVADPHATIERIVVHLTWTWAPVLILGTFLVTWVCHFMTKAIAEASFDATLKSARRLHTTLTS</sequence>
<proteinExistence type="predicted"/>
<feature type="transmembrane region" description="Helical" evidence="1">
    <location>
        <begin position="126"/>
        <end position="146"/>
    </location>
</feature>
<evidence type="ECO:0000256" key="1">
    <source>
        <dbReference type="SAM" id="Phobius"/>
    </source>
</evidence>
<evidence type="ECO:0000313" key="2">
    <source>
        <dbReference type="EMBL" id="NKZ04518.1"/>
    </source>
</evidence>
<name>A0A846Z1C7_9ACTN</name>
<feature type="transmembrane region" description="Helical" evidence="1">
    <location>
        <begin position="89"/>
        <end position="114"/>
    </location>
</feature>
<keyword evidence="1" id="KW-1133">Transmembrane helix</keyword>
<keyword evidence="1" id="KW-0472">Membrane</keyword>
<dbReference type="Pfam" id="PF07099">
    <property type="entry name" value="DUF1361"/>
    <property type="match status" value="1"/>
</dbReference>
<dbReference type="AlphaFoldDB" id="A0A846Z1C7"/>
<keyword evidence="3" id="KW-1185">Reference proteome</keyword>
<dbReference type="InterPro" id="IPR009793">
    <property type="entry name" value="DUF1361"/>
</dbReference>
<feature type="transmembrane region" description="Helical" evidence="1">
    <location>
        <begin position="166"/>
        <end position="189"/>
    </location>
</feature>
<gene>
    <name evidence="2" type="ORF">HGB48_12245</name>
</gene>